<dbReference type="SMART" id="SM00270">
    <property type="entry name" value="ChtBD1"/>
    <property type="match status" value="1"/>
</dbReference>
<comment type="catalytic activity">
    <reaction evidence="1">
        <text>Random endo-hydrolysis of N-acetyl-beta-D-glucosaminide (1-&gt;4)-beta-linkages in chitin and chitodextrins.</text>
        <dbReference type="EC" id="3.2.1.14"/>
    </reaction>
</comment>
<dbReference type="Pfam" id="PF00704">
    <property type="entry name" value="Glyco_hydro_18"/>
    <property type="match status" value="1"/>
</dbReference>
<keyword evidence="9" id="KW-0624">Polysaccharide degradation</keyword>
<keyword evidence="8 11" id="KW-0326">Glycosidase</keyword>
<proteinExistence type="inferred from homology"/>
<evidence type="ECO:0000256" key="3">
    <source>
        <dbReference type="ARBA" id="ARBA00022669"/>
    </source>
</evidence>
<dbReference type="CDD" id="cd11618">
    <property type="entry name" value="ChtBD1_1"/>
    <property type="match status" value="1"/>
</dbReference>
<dbReference type="InterPro" id="IPR050314">
    <property type="entry name" value="Glycosyl_Hydrlase_18"/>
</dbReference>
<organism evidence="16 17">
    <name type="scientific">Aspergillus granulosus</name>
    <dbReference type="NCBI Taxonomy" id="176169"/>
    <lineage>
        <taxon>Eukaryota</taxon>
        <taxon>Fungi</taxon>
        <taxon>Dikarya</taxon>
        <taxon>Ascomycota</taxon>
        <taxon>Pezizomycotina</taxon>
        <taxon>Eurotiomycetes</taxon>
        <taxon>Eurotiomycetidae</taxon>
        <taxon>Eurotiales</taxon>
        <taxon>Aspergillaceae</taxon>
        <taxon>Aspergillus</taxon>
        <taxon>Aspergillus subgen. Nidulantes</taxon>
    </lineage>
</organism>
<evidence type="ECO:0000256" key="2">
    <source>
        <dbReference type="ARBA" id="ARBA00012729"/>
    </source>
</evidence>
<dbReference type="InterPro" id="IPR017853">
    <property type="entry name" value="GH"/>
</dbReference>
<keyword evidence="7" id="KW-0119">Carbohydrate metabolism</keyword>
<dbReference type="InterPro" id="IPR001223">
    <property type="entry name" value="Glyco_hydro18_cat"/>
</dbReference>
<keyword evidence="4 11" id="KW-0378">Hydrolase</keyword>
<feature type="domain" description="Chitin-binding type-1" evidence="14">
    <location>
        <begin position="309"/>
        <end position="352"/>
    </location>
</feature>
<evidence type="ECO:0000313" key="17">
    <source>
        <dbReference type="Proteomes" id="UP001610334"/>
    </source>
</evidence>
<keyword evidence="3 10" id="KW-0147">Chitin-binding</keyword>
<evidence type="ECO:0000313" key="16">
    <source>
        <dbReference type="EMBL" id="KAL2813113.1"/>
    </source>
</evidence>
<dbReference type="SMART" id="SM00636">
    <property type="entry name" value="Glyco_18"/>
    <property type="match status" value="1"/>
</dbReference>
<dbReference type="PROSITE" id="PS01095">
    <property type="entry name" value="GH18_1"/>
    <property type="match status" value="1"/>
</dbReference>
<feature type="disulfide bond" evidence="10">
    <location>
        <begin position="325"/>
        <end position="339"/>
    </location>
</feature>
<evidence type="ECO:0000256" key="9">
    <source>
        <dbReference type="ARBA" id="ARBA00023326"/>
    </source>
</evidence>
<evidence type="ECO:0000259" key="15">
    <source>
        <dbReference type="PROSITE" id="PS51910"/>
    </source>
</evidence>
<dbReference type="PANTHER" id="PTHR11177">
    <property type="entry name" value="CHITINASE"/>
    <property type="match status" value="1"/>
</dbReference>
<comment type="similarity">
    <text evidence="12">Belongs to the glycosyl hydrolase 18 family.</text>
</comment>
<feature type="domain" description="GH18" evidence="15">
    <location>
        <begin position="24"/>
        <end position="435"/>
    </location>
</feature>
<evidence type="ECO:0000256" key="12">
    <source>
        <dbReference type="RuleBase" id="RU004453"/>
    </source>
</evidence>
<comment type="caution">
    <text evidence="10">Lacks conserved residue(s) required for the propagation of feature annotation.</text>
</comment>
<evidence type="ECO:0000256" key="8">
    <source>
        <dbReference type="ARBA" id="ARBA00023295"/>
    </source>
</evidence>
<dbReference type="PANTHER" id="PTHR11177:SF337">
    <property type="entry name" value="CHITINASE"/>
    <property type="match status" value="1"/>
</dbReference>
<feature type="signal peptide" evidence="13">
    <location>
        <begin position="1"/>
        <end position="16"/>
    </location>
</feature>
<evidence type="ECO:0000256" key="7">
    <source>
        <dbReference type="ARBA" id="ARBA00023277"/>
    </source>
</evidence>
<dbReference type="InterPro" id="IPR036861">
    <property type="entry name" value="Endochitinase-like_sf"/>
</dbReference>
<evidence type="ECO:0000256" key="13">
    <source>
        <dbReference type="SAM" id="SignalP"/>
    </source>
</evidence>
<dbReference type="Pfam" id="PF00187">
    <property type="entry name" value="Chitin_bind_1"/>
    <property type="match status" value="1"/>
</dbReference>
<gene>
    <name evidence="16" type="ORF">BJX63DRAFT_231379</name>
</gene>
<name>A0ABR4HCB2_9EURO</name>
<evidence type="ECO:0000256" key="4">
    <source>
        <dbReference type="ARBA" id="ARBA00022801"/>
    </source>
</evidence>
<dbReference type="Gene3D" id="3.20.20.80">
    <property type="entry name" value="Glycosidases"/>
    <property type="match status" value="1"/>
</dbReference>
<dbReference type="Proteomes" id="UP001610334">
    <property type="component" value="Unassembled WGS sequence"/>
</dbReference>
<sequence>MQIIFIMLKYATLALAAFQCVAGLRFAMYIDQWHTNGLPGKDQTEGISHAIMGFAKADLFTSETPPAFEPFEPVSTMRARFSPETKVIIAVGGWGETSGFAAGAKDEASRELYAKNVAAMLESTGFDGVDIDWEYPGGNGQDYKQIPNSQKVSEIETFPLLLAAIRKAIGAEKILSIAAPGKRGDMIAYTKENGPAIFNSVDMINVMTYDLMNRRNNATMHHSSVVDSLDTIHAYKEIGAPAEKLNLGIAYYAKWFMTQPDADCDTHPLGCPVVVMEEADGTDNGKSGAMTFETVNMSPAPADLTVSTDGSCGFTKGTKCPTGSCCSQYGTCGTTDAHCNAGCLSDFGECKGLDIMKSWRLAQTDGKTDEEKGGQYYLDAEADLFWTWETPELIARKFKDIVDAEQLGGVMAWSLGQDTFDFRHLKAMQAGVAERAHGPADAPSPPTP</sequence>
<dbReference type="PROSITE" id="PS51910">
    <property type="entry name" value="GH18_2"/>
    <property type="match status" value="1"/>
</dbReference>
<dbReference type="SUPFAM" id="SSF57016">
    <property type="entry name" value="Plant lectins/antimicrobial peptides"/>
    <property type="match status" value="1"/>
</dbReference>
<protein>
    <recommendedName>
        <fullName evidence="2">chitinase</fullName>
        <ecNumber evidence="2">3.2.1.14</ecNumber>
    </recommendedName>
</protein>
<feature type="disulfide bond" evidence="10">
    <location>
        <begin position="320"/>
        <end position="332"/>
    </location>
</feature>
<keyword evidence="10" id="KW-1015">Disulfide bond</keyword>
<keyword evidence="13" id="KW-0732">Signal</keyword>
<dbReference type="InterPro" id="IPR011583">
    <property type="entry name" value="Chitinase_II/V-like_cat"/>
</dbReference>
<feature type="chain" id="PRO_5046696070" description="chitinase" evidence="13">
    <location>
        <begin position="17"/>
        <end position="448"/>
    </location>
</feature>
<dbReference type="InterPro" id="IPR001579">
    <property type="entry name" value="Glyco_hydro_18_chit_AS"/>
</dbReference>
<reference evidence="16 17" key="1">
    <citation type="submission" date="2024-07" db="EMBL/GenBank/DDBJ databases">
        <title>Section-level genome sequencing and comparative genomics of Aspergillus sections Usti and Cavernicolus.</title>
        <authorList>
            <consortium name="Lawrence Berkeley National Laboratory"/>
            <person name="Nybo J.L."/>
            <person name="Vesth T.C."/>
            <person name="Theobald S."/>
            <person name="Frisvad J.C."/>
            <person name="Larsen T.O."/>
            <person name="Kjaerboelling I."/>
            <person name="Rothschild-Mancinelli K."/>
            <person name="Lyhne E.K."/>
            <person name="Kogle M.E."/>
            <person name="Barry K."/>
            <person name="Clum A."/>
            <person name="Na H."/>
            <person name="Ledsgaard L."/>
            <person name="Lin J."/>
            <person name="Lipzen A."/>
            <person name="Kuo A."/>
            <person name="Riley R."/>
            <person name="Mondo S."/>
            <person name="Labutti K."/>
            <person name="Haridas S."/>
            <person name="Pangalinan J."/>
            <person name="Salamov A.A."/>
            <person name="Simmons B.A."/>
            <person name="Magnuson J.K."/>
            <person name="Chen J."/>
            <person name="Drula E."/>
            <person name="Henrissat B."/>
            <person name="Wiebenga A."/>
            <person name="Lubbers R.J."/>
            <person name="Gomes A.C."/>
            <person name="Makela M.R."/>
            <person name="Stajich J."/>
            <person name="Grigoriev I.V."/>
            <person name="Mortensen U.H."/>
            <person name="De Vries R.P."/>
            <person name="Baker S.E."/>
            <person name="Andersen M.R."/>
        </authorList>
    </citation>
    <scope>NUCLEOTIDE SEQUENCE [LARGE SCALE GENOMIC DNA]</scope>
    <source>
        <strain evidence="16 17">CBS 588.65</strain>
    </source>
</reference>
<dbReference type="EC" id="3.2.1.14" evidence="2"/>
<dbReference type="CDD" id="cd00598">
    <property type="entry name" value="GH18_chitinase-like"/>
    <property type="match status" value="1"/>
</dbReference>
<evidence type="ECO:0000256" key="1">
    <source>
        <dbReference type="ARBA" id="ARBA00000822"/>
    </source>
</evidence>
<evidence type="ECO:0000256" key="5">
    <source>
        <dbReference type="ARBA" id="ARBA00023024"/>
    </source>
</evidence>
<dbReference type="GO" id="GO:0016787">
    <property type="term" value="F:hydrolase activity"/>
    <property type="evidence" value="ECO:0007669"/>
    <property type="project" value="UniProtKB-KW"/>
</dbReference>
<dbReference type="InterPro" id="IPR001002">
    <property type="entry name" value="Chitin-bd_1"/>
</dbReference>
<dbReference type="Gene3D" id="3.30.60.10">
    <property type="entry name" value="Endochitinase-like"/>
    <property type="match status" value="1"/>
</dbReference>
<dbReference type="SUPFAM" id="SSF51445">
    <property type="entry name" value="(Trans)glycosidases"/>
    <property type="match status" value="1"/>
</dbReference>
<evidence type="ECO:0000256" key="11">
    <source>
        <dbReference type="RuleBase" id="RU000489"/>
    </source>
</evidence>
<keyword evidence="17" id="KW-1185">Reference proteome</keyword>
<evidence type="ECO:0000256" key="10">
    <source>
        <dbReference type="PROSITE-ProRule" id="PRU00261"/>
    </source>
</evidence>
<dbReference type="PROSITE" id="PS50941">
    <property type="entry name" value="CHIT_BIND_I_2"/>
    <property type="match status" value="1"/>
</dbReference>
<keyword evidence="6" id="KW-0843">Virulence</keyword>
<dbReference type="EMBL" id="JBFXLT010000042">
    <property type="protein sequence ID" value="KAL2813113.1"/>
    <property type="molecule type" value="Genomic_DNA"/>
</dbReference>
<evidence type="ECO:0000256" key="6">
    <source>
        <dbReference type="ARBA" id="ARBA00023026"/>
    </source>
</evidence>
<accession>A0ABR4HCB2</accession>
<keyword evidence="5" id="KW-0146">Chitin degradation</keyword>
<evidence type="ECO:0000259" key="14">
    <source>
        <dbReference type="PROSITE" id="PS50941"/>
    </source>
</evidence>
<comment type="caution">
    <text evidence="16">The sequence shown here is derived from an EMBL/GenBank/DDBJ whole genome shotgun (WGS) entry which is preliminary data.</text>
</comment>